<evidence type="ECO:0000256" key="12">
    <source>
        <dbReference type="SAM" id="Phobius"/>
    </source>
</evidence>
<dbReference type="GO" id="GO:0006784">
    <property type="term" value="P:heme A biosynthetic process"/>
    <property type="evidence" value="ECO:0007669"/>
    <property type="project" value="InterPro"/>
</dbReference>
<comment type="caution">
    <text evidence="13">The sequence shown here is derived from an EMBL/GenBank/DDBJ whole genome shotgun (WGS) entry which is preliminary data.</text>
</comment>
<dbReference type="PANTHER" id="PTHR35457:SF1">
    <property type="entry name" value="HEME A SYNTHASE"/>
    <property type="match status" value="1"/>
</dbReference>
<organism evidence="13 14">
    <name type="scientific">Candidatus Fonsibacter lacus</name>
    <dbReference type="NCBI Taxonomy" id="2576439"/>
    <lineage>
        <taxon>Bacteria</taxon>
        <taxon>Pseudomonadati</taxon>
        <taxon>Pseudomonadota</taxon>
        <taxon>Alphaproteobacteria</taxon>
        <taxon>Candidatus Pelagibacterales</taxon>
        <taxon>Candidatus Pelagibacterales incertae sedis</taxon>
        <taxon>Candidatus Fonsibacter</taxon>
    </lineage>
</organism>
<evidence type="ECO:0000313" key="13">
    <source>
        <dbReference type="EMBL" id="NBR93430.1"/>
    </source>
</evidence>
<feature type="transmembrane region" description="Helical" evidence="12">
    <location>
        <begin position="247"/>
        <end position="264"/>
    </location>
</feature>
<dbReference type="PANTHER" id="PTHR35457">
    <property type="entry name" value="HEME A SYNTHASE"/>
    <property type="match status" value="1"/>
</dbReference>
<dbReference type="Proteomes" id="UP000740727">
    <property type="component" value="Unassembled WGS sequence"/>
</dbReference>
<keyword evidence="5 12" id="KW-1133">Transmembrane helix</keyword>
<evidence type="ECO:0000256" key="4">
    <source>
        <dbReference type="ARBA" id="ARBA00022723"/>
    </source>
</evidence>
<dbReference type="GO" id="GO:0046872">
    <property type="term" value="F:metal ion binding"/>
    <property type="evidence" value="ECO:0007669"/>
    <property type="project" value="UniProtKB-KW"/>
</dbReference>
<feature type="transmembrane region" description="Helical" evidence="12">
    <location>
        <begin position="164"/>
        <end position="185"/>
    </location>
</feature>
<keyword evidence="4" id="KW-0479">Metal-binding</keyword>
<evidence type="ECO:0000256" key="8">
    <source>
        <dbReference type="ARBA" id="ARBA00023133"/>
    </source>
</evidence>
<dbReference type="GO" id="GO:0016020">
    <property type="term" value="C:membrane"/>
    <property type="evidence" value="ECO:0007669"/>
    <property type="project" value="UniProtKB-SubCell"/>
</dbReference>
<proteinExistence type="predicted"/>
<feature type="transmembrane region" description="Helical" evidence="12">
    <location>
        <begin position="68"/>
        <end position="89"/>
    </location>
</feature>
<evidence type="ECO:0000256" key="3">
    <source>
        <dbReference type="ARBA" id="ARBA00022692"/>
    </source>
</evidence>
<feature type="transmembrane region" description="Helical" evidence="12">
    <location>
        <begin position="125"/>
        <end position="144"/>
    </location>
</feature>
<gene>
    <name evidence="13" type="ORF">EBT44_00980</name>
</gene>
<evidence type="ECO:0000256" key="2">
    <source>
        <dbReference type="ARBA" id="ARBA00022475"/>
    </source>
</evidence>
<dbReference type="Pfam" id="PF02628">
    <property type="entry name" value="COX15-CtaA"/>
    <property type="match status" value="1"/>
</dbReference>
<dbReference type="InterPro" id="IPR050450">
    <property type="entry name" value="COX15/CtaA_HemeA_synthase"/>
</dbReference>
<keyword evidence="8" id="KW-0350">Heme biosynthesis</keyword>
<feature type="transmembrane region" description="Helical" evidence="12">
    <location>
        <begin position="270"/>
        <end position="291"/>
    </location>
</feature>
<dbReference type="InterPro" id="IPR003780">
    <property type="entry name" value="COX15/CtaA_fam"/>
</dbReference>
<evidence type="ECO:0000256" key="6">
    <source>
        <dbReference type="ARBA" id="ARBA00023002"/>
    </source>
</evidence>
<keyword evidence="3 12" id="KW-0812">Transmembrane</keyword>
<evidence type="ECO:0000256" key="7">
    <source>
        <dbReference type="ARBA" id="ARBA00023004"/>
    </source>
</evidence>
<evidence type="ECO:0000256" key="11">
    <source>
        <dbReference type="ARBA" id="ARBA00023444"/>
    </source>
</evidence>
<keyword evidence="7" id="KW-0408">Iron</keyword>
<dbReference type="GO" id="GO:0016491">
    <property type="term" value="F:oxidoreductase activity"/>
    <property type="evidence" value="ECO:0007669"/>
    <property type="project" value="UniProtKB-KW"/>
</dbReference>
<reference evidence="13" key="1">
    <citation type="submission" date="2018-10" db="EMBL/GenBank/DDBJ databases">
        <title>Iterative Subtractive Binning of Freshwater Chronoseries Metagenomes Recovers Nearly Complete Genomes from over Four Hundred Novel Species.</title>
        <authorList>
            <person name="Rodriguez-R L.M."/>
            <person name="Tsementzi D."/>
            <person name="Luo C."/>
            <person name="Konstantinidis K.T."/>
        </authorList>
    </citation>
    <scope>NUCLEOTIDE SEQUENCE</scope>
    <source>
        <strain evidence="13">WB5_2A_028</strain>
    </source>
</reference>
<sequence>MTTTLVSRALVLLTRALVVAQSALVVTGGAVRLTKSGLGCPTWPECAPGSFLPSPHQAEDPLNIWIEFINRLLTFLLFAIAVATLIAVIRSKRKDLRLLAALQILGILGQGVVGGITVLTKLHPAAVGSHFILSIALIAGAVSLGERAKRYPSRGEVAPVARNIVRGLLLLGLIVITLGIVVTGSGPHAGDVAAPRFGFEIRTVAWLHADFVIAFIGLLVAYLLLLHFAPVVDDETMKSARTKEARILLTITLAQGAIGYIQYFTGVPELLVMAHLVGVAILWSALVRHAIRASAFGSPKSLTG</sequence>
<keyword evidence="2" id="KW-1003">Cell membrane</keyword>
<evidence type="ECO:0000313" key="14">
    <source>
        <dbReference type="Proteomes" id="UP000740727"/>
    </source>
</evidence>
<accession>A0A965LKK3</accession>
<keyword evidence="10" id="KW-1015">Disulfide bond</keyword>
<evidence type="ECO:0000256" key="1">
    <source>
        <dbReference type="ARBA" id="ARBA00004141"/>
    </source>
</evidence>
<evidence type="ECO:0000256" key="9">
    <source>
        <dbReference type="ARBA" id="ARBA00023136"/>
    </source>
</evidence>
<evidence type="ECO:0000256" key="10">
    <source>
        <dbReference type="ARBA" id="ARBA00023157"/>
    </source>
</evidence>
<feature type="transmembrane region" description="Helical" evidence="12">
    <location>
        <begin position="205"/>
        <end position="226"/>
    </location>
</feature>
<protein>
    <submittedName>
        <fullName evidence="13">Heme A synthase</fullName>
    </submittedName>
</protein>
<comment type="pathway">
    <text evidence="11">Porphyrin-containing compound metabolism.</text>
</comment>
<keyword evidence="9 12" id="KW-0472">Membrane</keyword>
<feature type="transmembrane region" description="Helical" evidence="12">
    <location>
        <begin position="96"/>
        <end position="119"/>
    </location>
</feature>
<dbReference type="EMBL" id="RFXN01000005">
    <property type="protein sequence ID" value="NBR93430.1"/>
    <property type="molecule type" value="Genomic_DNA"/>
</dbReference>
<comment type="subcellular location">
    <subcellularLocation>
        <location evidence="1">Membrane</location>
        <topology evidence="1">Multi-pass membrane protein</topology>
    </subcellularLocation>
</comment>
<evidence type="ECO:0000256" key="5">
    <source>
        <dbReference type="ARBA" id="ARBA00022989"/>
    </source>
</evidence>
<name>A0A965LKK3_9PROT</name>
<dbReference type="AlphaFoldDB" id="A0A965LKK3"/>
<keyword evidence="6" id="KW-0560">Oxidoreductase</keyword>